<dbReference type="EMBL" id="KI397097">
    <property type="protein sequence ID" value="ERM96745.1"/>
    <property type="molecule type" value="Genomic_DNA"/>
</dbReference>
<dbReference type="Gramene" id="ERM96745">
    <property type="protein sequence ID" value="ERM96745"/>
    <property type="gene ID" value="AMTR_s00329p00014120"/>
</dbReference>
<proteinExistence type="predicted"/>
<feature type="region of interest" description="Disordered" evidence="1">
    <location>
        <begin position="58"/>
        <end position="177"/>
    </location>
</feature>
<dbReference type="HOGENOM" id="CLU_068146_0_0_1"/>
<dbReference type="Proteomes" id="UP000017836">
    <property type="component" value="Unassembled WGS sequence"/>
</dbReference>
<sequence>MDGFISPTHSDDSLVENIISQAHDLIALEQIVAISSAPSFTLPSHLELRFQRLKSFSIPSPNLKTPLSHSKIPKKHRPNWSDQKTSPPISSSPSKPDVSHSRRMPNGVNQRKEEPNSSPDSRTASSNSRSMNSPAPAKAKAPNRLERERGNGSPSLSSLGDEKLSPSLYSEDLSPPQRKGCCFWISPKKASGKGKKLGKYGGFLEREDLGKREKEDWGKNDELLSDFSTFSLREQRRKLKKAMKEQEKINQESEKVVQWVKQASARMNVSIDDDDDLLSDEEKLK</sequence>
<feature type="compositionally biased region" description="Polar residues" evidence="1">
    <location>
        <begin position="58"/>
        <end position="68"/>
    </location>
</feature>
<feature type="compositionally biased region" description="Polar residues" evidence="1">
    <location>
        <begin position="116"/>
        <end position="133"/>
    </location>
</feature>
<evidence type="ECO:0000313" key="2">
    <source>
        <dbReference type="EMBL" id="ERM96745.1"/>
    </source>
</evidence>
<dbReference type="KEGG" id="atr:18424683"/>
<organism evidence="2 3">
    <name type="scientific">Amborella trichopoda</name>
    <dbReference type="NCBI Taxonomy" id="13333"/>
    <lineage>
        <taxon>Eukaryota</taxon>
        <taxon>Viridiplantae</taxon>
        <taxon>Streptophyta</taxon>
        <taxon>Embryophyta</taxon>
        <taxon>Tracheophyta</taxon>
        <taxon>Spermatophyta</taxon>
        <taxon>Magnoliopsida</taxon>
        <taxon>Amborellales</taxon>
        <taxon>Amborellaceae</taxon>
        <taxon>Amborella</taxon>
    </lineage>
</organism>
<evidence type="ECO:0000256" key="1">
    <source>
        <dbReference type="SAM" id="MobiDB-lite"/>
    </source>
</evidence>
<protein>
    <submittedName>
        <fullName evidence="2">Uncharacterized protein</fullName>
    </submittedName>
</protein>
<dbReference type="AlphaFoldDB" id="W1NN61"/>
<dbReference type="PANTHER" id="PTHR35692:SF1">
    <property type="entry name" value="F26F24.11"/>
    <property type="match status" value="1"/>
</dbReference>
<keyword evidence="3" id="KW-1185">Reference proteome</keyword>
<dbReference type="PANTHER" id="PTHR35692">
    <property type="entry name" value="F26F24.11"/>
    <property type="match status" value="1"/>
</dbReference>
<accession>W1NN61</accession>
<name>W1NN61_AMBTC</name>
<feature type="compositionally biased region" description="Low complexity" evidence="1">
    <location>
        <begin position="86"/>
        <end position="96"/>
    </location>
</feature>
<evidence type="ECO:0000313" key="3">
    <source>
        <dbReference type="Proteomes" id="UP000017836"/>
    </source>
</evidence>
<dbReference type="OrthoDB" id="1936256at2759"/>
<gene>
    <name evidence="2" type="ORF">AMTR_s00329p00014120</name>
</gene>
<reference evidence="3" key="1">
    <citation type="journal article" date="2013" name="Science">
        <title>The Amborella genome and the evolution of flowering plants.</title>
        <authorList>
            <consortium name="Amborella Genome Project"/>
        </authorList>
    </citation>
    <scope>NUCLEOTIDE SEQUENCE [LARGE SCALE GENOMIC DNA]</scope>
</reference>
<dbReference type="eggNOG" id="ENOG502S0M9">
    <property type="taxonomic scope" value="Eukaryota"/>
</dbReference>
<dbReference type="OMA" id="TAKMASW"/>